<reference evidence="2" key="1">
    <citation type="submission" date="2017-07" db="EMBL/GenBank/DDBJ databases">
        <title>Brachybacterium sp. VR2415.</title>
        <authorList>
            <person name="Tak E.J."/>
            <person name="Bae J.-W."/>
        </authorList>
    </citation>
    <scope>NUCLEOTIDE SEQUENCE [LARGE SCALE GENOMIC DNA]</scope>
    <source>
        <strain evidence="2">VR2415</strain>
    </source>
</reference>
<evidence type="ECO:0000313" key="1">
    <source>
        <dbReference type="EMBL" id="ASK67177.1"/>
    </source>
</evidence>
<proteinExistence type="predicted"/>
<dbReference type="InterPro" id="IPR029016">
    <property type="entry name" value="GAF-like_dom_sf"/>
</dbReference>
<protein>
    <submittedName>
        <fullName evidence="1">Phytochrome sensor protein</fullName>
    </submittedName>
</protein>
<dbReference type="KEGG" id="brv:CFK39_11385"/>
<dbReference type="Proteomes" id="UP000198398">
    <property type="component" value="Chromosome"/>
</dbReference>
<keyword evidence="2" id="KW-1185">Reference proteome</keyword>
<dbReference type="AlphaFoldDB" id="A0A220UG77"/>
<evidence type="ECO:0000313" key="2">
    <source>
        <dbReference type="Proteomes" id="UP000198398"/>
    </source>
</evidence>
<dbReference type="Gene3D" id="3.30.450.40">
    <property type="match status" value="1"/>
</dbReference>
<name>A0A220UG77_9MICO</name>
<dbReference type="EMBL" id="CP022316">
    <property type="protein sequence ID" value="ASK67177.1"/>
    <property type="molecule type" value="Genomic_DNA"/>
</dbReference>
<accession>A0A220UG77</accession>
<gene>
    <name evidence="1" type="ORF">CFK39_11385</name>
</gene>
<organism evidence="1 2">
    <name type="scientific">Brachybacterium avium</name>
    <dbReference type="NCBI Taxonomy" id="2017485"/>
    <lineage>
        <taxon>Bacteria</taxon>
        <taxon>Bacillati</taxon>
        <taxon>Actinomycetota</taxon>
        <taxon>Actinomycetes</taxon>
        <taxon>Micrococcales</taxon>
        <taxon>Dermabacteraceae</taxon>
        <taxon>Brachybacterium</taxon>
    </lineage>
</organism>
<dbReference type="OrthoDB" id="3928741at2"/>
<sequence>MTATRWSPTDSAYQARLLRAHEDLRADAELRGDGSLIRPPVLASWRRSLAALPAGTARTGVALEGGSLTEARRSHLFSVVLPLLRSRLIDPAVEAGLMVALGDADGRLLWVEGRPQLISRADDMGFAAGADWSESVMGTSAPALALTTASSMQVVGAEHFHEAVHPWSCSAVPVLHPHTQETLGVLDVTGSAEAVSPLVLPLLEATARAVQEELRSRLPISAAELAGSATSRPRILPRSPTAPAELLLTGSRTPLLRQGASSIELSGRHAELLTLLHLNPDGISGGELAEQLHGSTTAEGTVRAEVVRLRKVLSAVPGLEIASRPYRLLGPVDSDLQRARAALERGDVAAALTHCSGDLLTGSEAPAIRRWGRRMGAHLRELLLERGTTAQLWRYAQRPEVEDDLEVLMAILEFAPADAPERSAAVARARALRGESD</sequence>